<organism evidence="14 15">
    <name type="scientific">Candidatus Xenolissoclinum pacificiensis L6</name>
    <dbReference type="NCBI Taxonomy" id="1401685"/>
    <lineage>
        <taxon>Bacteria</taxon>
        <taxon>Pseudomonadati</taxon>
        <taxon>Pseudomonadota</taxon>
        <taxon>Alphaproteobacteria</taxon>
        <taxon>Rickettsiales</taxon>
        <taxon>Anaplasmataceae</taxon>
        <taxon>Candidatus Xenolissoclinum</taxon>
    </lineage>
</organism>
<dbReference type="Proteomes" id="UP000018951">
    <property type="component" value="Unassembled WGS sequence"/>
</dbReference>
<protein>
    <recommendedName>
        <fullName evidence="11">Enoyl-[acyl-carrier-protein] reductase [NADH]</fullName>
        <ecNumber evidence="11">1.3.1.9</ecNumber>
    </recommendedName>
</protein>
<comment type="pathway">
    <text evidence="1">Lipid metabolism; fatty acid biosynthesis.</text>
</comment>
<comment type="subunit">
    <text evidence="3">Homotetramer.</text>
</comment>
<dbReference type="Pfam" id="PF13561">
    <property type="entry name" value="adh_short_C2"/>
    <property type="match status" value="1"/>
</dbReference>
<comment type="caution">
    <text evidence="14">The sequence shown here is derived from an EMBL/GenBank/DDBJ whole genome shotgun (WGS) entry which is preliminary data.</text>
</comment>
<feature type="binding site" evidence="13">
    <location>
        <begin position="18"/>
        <end position="19"/>
    </location>
    <ligand>
        <name>NAD(+)</name>
        <dbReference type="ChEBI" id="CHEBI:57540"/>
    </ligand>
</feature>
<name>W2V188_9RICK</name>
<keyword evidence="7" id="KW-0443">Lipid metabolism</keyword>
<reference evidence="14 15" key="1">
    <citation type="journal article" date="2013" name="PLoS ONE">
        <title>Bacterial endosymbiosis in a chordate host: long-term co-evolution and conservation of secondary metabolism.</title>
        <authorList>
            <person name="Kwan J.C."/>
            <person name="Schmidt E.W."/>
        </authorList>
    </citation>
    <scope>NUCLEOTIDE SEQUENCE [LARGE SCALE GENOMIC DNA]</scope>
    <source>
        <strain evidence="15">L6</strain>
    </source>
</reference>
<comment type="function">
    <text evidence="9">Catalyzes the reduction of a carbon-carbon double bond in an enoyl moiety that is covalently linked to an acyl carrier protein (ACP). Involved in the elongation cycle of fatty acid which are used in the lipid metabolism.</text>
</comment>
<dbReference type="PANTHER" id="PTHR43159">
    <property type="entry name" value="ENOYL-[ACYL-CARRIER-PROTEIN] REDUCTASE"/>
    <property type="match status" value="1"/>
</dbReference>
<keyword evidence="8 11" id="KW-0275">Fatty acid biosynthesis</keyword>
<dbReference type="SUPFAM" id="SSF51735">
    <property type="entry name" value="NAD(P)-binding Rossmann-fold domains"/>
    <property type="match status" value="1"/>
</dbReference>
<dbReference type="InterPro" id="IPR014358">
    <property type="entry name" value="Enoyl-ACP_Rdtase_NADH"/>
</dbReference>
<dbReference type="Gene3D" id="3.40.50.720">
    <property type="entry name" value="NAD(P)-binding Rossmann-like Domain"/>
    <property type="match status" value="1"/>
</dbReference>
<evidence type="ECO:0000256" key="7">
    <source>
        <dbReference type="ARBA" id="ARBA00023098"/>
    </source>
</evidence>
<evidence type="ECO:0000256" key="1">
    <source>
        <dbReference type="ARBA" id="ARBA00005194"/>
    </source>
</evidence>
<dbReference type="PIRSF" id="PIRSF000094">
    <property type="entry name" value="Enoyl-ACP_rdct"/>
    <property type="match status" value="1"/>
</dbReference>
<evidence type="ECO:0000313" key="15">
    <source>
        <dbReference type="Proteomes" id="UP000018951"/>
    </source>
</evidence>
<evidence type="ECO:0000256" key="9">
    <source>
        <dbReference type="ARBA" id="ARBA00024967"/>
    </source>
</evidence>
<gene>
    <name evidence="14" type="primary">fabI</name>
    <name evidence="14" type="ORF">P857_1049</name>
</gene>
<dbReference type="PATRIC" id="fig|1401685.3.peg.281"/>
<evidence type="ECO:0000256" key="5">
    <source>
        <dbReference type="ARBA" id="ARBA00022832"/>
    </source>
</evidence>
<accession>W2V188</accession>
<evidence type="ECO:0000256" key="4">
    <source>
        <dbReference type="ARBA" id="ARBA00022516"/>
    </source>
</evidence>
<dbReference type="UniPathway" id="UPA00094"/>
<dbReference type="EMBL" id="AXCJ01000001">
    <property type="protein sequence ID" value="ETO91870.1"/>
    <property type="molecule type" value="Genomic_DNA"/>
</dbReference>
<dbReference type="InterPro" id="IPR036291">
    <property type="entry name" value="NAD(P)-bd_dom_sf"/>
</dbReference>
<evidence type="ECO:0000256" key="11">
    <source>
        <dbReference type="PIRNR" id="PIRNR000094"/>
    </source>
</evidence>
<comment type="similarity">
    <text evidence="2 11">Belongs to the short-chain dehydrogenases/reductases (SDR) family. FabI subfamily.</text>
</comment>
<dbReference type="EC" id="1.3.1.9" evidence="11"/>
<dbReference type="GO" id="GO:0006633">
    <property type="term" value="P:fatty acid biosynthetic process"/>
    <property type="evidence" value="ECO:0007669"/>
    <property type="project" value="UniProtKB-UniPathway"/>
</dbReference>
<feature type="active site" description="Proton acceptor" evidence="12">
    <location>
        <position position="145"/>
    </location>
</feature>
<sequence length="263" mass="28791">MLVKGKKGIVLGVANKWSIAYSVAKLLHNEGAEIILTYGIPQLEKRVIDVSKELNNSKIMFYDAGNNSSSSELVSEVQKFYPSIDFIVHAIAFSDKNELKGEYHNISRDNFSNSMNISCYSLIDLANAFQPLMKKNGGSIVTFSYYGGEKFVPNYNVMGTCKAALENMVKYMACSLGGYNIRINALSAGPLKTLSSSGISNFGNILDWVKQNSPMQRNVSAEEVAKVVLFLISDLSTGITGEVIHVDCGYNVIGVPFNHPCNT</sequence>
<feature type="active site" description="Proton acceptor" evidence="12">
    <location>
        <position position="155"/>
    </location>
</feature>
<dbReference type="GO" id="GO:0004318">
    <property type="term" value="F:enoyl-[acyl-carrier-protein] reductase (NADH) activity"/>
    <property type="evidence" value="ECO:0007669"/>
    <property type="project" value="UniProtKB-EC"/>
</dbReference>
<dbReference type="PRINTS" id="PR00081">
    <property type="entry name" value="GDHRDH"/>
</dbReference>
<keyword evidence="11 13" id="KW-0520">NAD</keyword>
<dbReference type="Gene3D" id="1.10.8.400">
    <property type="entry name" value="Enoyl acyl carrier protein reductase"/>
    <property type="match status" value="1"/>
</dbReference>
<dbReference type="PANTHER" id="PTHR43159:SF2">
    <property type="entry name" value="ENOYL-[ACYL-CARRIER-PROTEIN] REDUCTASE [NADH], CHLOROPLASTIC"/>
    <property type="match status" value="1"/>
</dbReference>
<keyword evidence="6 11" id="KW-0560">Oxidoreductase</keyword>
<evidence type="ECO:0000256" key="3">
    <source>
        <dbReference type="ARBA" id="ARBA00011881"/>
    </source>
</evidence>
<evidence type="ECO:0000256" key="12">
    <source>
        <dbReference type="PIRSR" id="PIRSR000094-1"/>
    </source>
</evidence>
<evidence type="ECO:0000256" key="13">
    <source>
        <dbReference type="PIRSR" id="PIRSR000094-3"/>
    </source>
</evidence>
<dbReference type="InterPro" id="IPR002347">
    <property type="entry name" value="SDR_fam"/>
</dbReference>
<evidence type="ECO:0000256" key="8">
    <source>
        <dbReference type="ARBA" id="ARBA00023160"/>
    </source>
</evidence>
<keyword evidence="15" id="KW-1185">Reference proteome</keyword>
<evidence type="ECO:0000256" key="10">
    <source>
        <dbReference type="ARBA" id="ARBA00048572"/>
    </source>
</evidence>
<dbReference type="CDD" id="cd05372">
    <property type="entry name" value="ENR_SDR"/>
    <property type="match status" value="1"/>
</dbReference>
<feature type="binding site" evidence="13">
    <location>
        <position position="91"/>
    </location>
    <ligand>
        <name>NAD(+)</name>
        <dbReference type="ChEBI" id="CHEBI:57540"/>
    </ligand>
</feature>
<evidence type="ECO:0000313" key="14">
    <source>
        <dbReference type="EMBL" id="ETO91870.1"/>
    </source>
</evidence>
<evidence type="ECO:0000256" key="6">
    <source>
        <dbReference type="ARBA" id="ARBA00023002"/>
    </source>
</evidence>
<proteinExistence type="inferred from homology"/>
<comment type="catalytic activity">
    <reaction evidence="10 11">
        <text>a 2,3-saturated acyl-[ACP] + NAD(+) = a (2E)-enoyl-[ACP] + NADH + H(+)</text>
        <dbReference type="Rhea" id="RHEA:10240"/>
        <dbReference type="Rhea" id="RHEA-COMP:9925"/>
        <dbReference type="Rhea" id="RHEA-COMP:9926"/>
        <dbReference type="ChEBI" id="CHEBI:15378"/>
        <dbReference type="ChEBI" id="CHEBI:57540"/>
        <dbReference type="ChEBI" id="CHEBI:57945"/>
        <dbReference type="ChEBI" id="CHEBI:78784"/>
        <dbReference type="ChEBI" id="CHEBI:78785"/>
        <dbReference type="EC" id="1.3.1.9"/>
    </reaction>
</comment>
<feature type="binding site" evidence="13">
    <location>
        <position position="12"/>
    </location>
    <ligand>
        <name>NAD(+)</name>
        <dbReference type="ChEBI" id="CHEBI:57540"/>
    </ligand>
</feature>
<keyword evidence="4 11" id="KW-0444">Lipid biosynthesis</keyword>
<dbReference type="STRING" id="1401685.P857_1049"/>
<evidence type="ECO:0000256" key="2">
    <source>
        <dbReference type="ARBA" id="ARBA00009233"/>
    </source>
</evidence>
<feature type="binding site" evidence="13">
    <location>
        <position position="162"/>
    </location>
    <ligand>
        <name>NAD(+)</name>
        <dbReference type="ChEBI" id="CHEBI:57540"/>
    </ligand>
</feature>
<keyword evidence="5" id="KW-0276">Fatty acid metabolism</keyword>
<dbReference type="AlphaFoldDB" id="W2V188"/>